<dbReference type="Bgee" id="ENSMGAG00000002954">
    <property type="expression patterns" value="Expressed in gizzard and 14 other cell types or tissues"/>
</dbReference>
<dbReference type="AlphaFoldDB" id="A0A803Y5U1"/>
<evidence type="ECO:0000256" key="1">
    <source>
        <dbReference type="ARBA" id="ARBA00022441"/>
    </source>
</evidence>
<evidence type="ECO:0000256" key="2">
    <source>
        <dbReference type="ARBA" id="ARBA00022737"/>
    </source>
</evidence>
<evidence type="ECO:0000313" key="5">
    <source>
        <dbReference type="Proteomes" id="UP000001645"/>
    </source>
</evidence>
<gene>
    <name evidence="4" type="primary">KLHDC8A</name>
</gene>
<accession>A0A803Y5U1</accession>
<proteinExistence type="predicted"/>
<reference evidence="4" key="2">
    <citation type="submission" date="2025-08" db="UniProtKB">
        <authorList>
            <consortium name="Ensembl"/>
        </authorList>
    </citation>
    <scope>IDENTIFICATION</scope>
</reference>
<dbReference type="InterPro" id="IPR011043">
    <property type="entry name" value="Gal_Oxase/kelch_b-propeller"/>
</dbReference>
<keyword evidence="1" id="KW-0880">Kelch repeat</keyword>
<reference evidence="4 5" key="1">
    <citation type="journal article" date="2010" name="PLoS Biol.">
        <title>Multi-platform next-generation sequencing of the domestic turkey (Meleagris gallopavo): genome assembly and analysis.</title>
        <authorList>
            <person name="Dalloul R.A."/>
            <person name="Long J.A."/>
            <person name="Zimin A.V."/>
            <person name="Aslam L."/>
            <person name="Beal K."/>
            <person name="Blomberg L.A."/>
            <person name="Bouffard P."/>
            <person name="Burt D.W."/>
            <person name="Crasta O."/>
            <person name="Crooijmans R.P."/>
            <person name="Cooper K."/>
            <person name="Coulombe R.A."/>
            <person name="De S."/>
            <person name="Delany M.E."/>
            <person name="Dodgson J.B."/>
            <person name="Dong J.J."/>
            <person name="Evans C."/>
            <person name="Frederickson K.M."/>
            <person name="Flicek P."/>
            <person name="Florea L."/>
            <person name="Folkerts O."/>
            <person name="Groenen M.A."/>
            <person name="Harkins T.T."/>
            <person name="Herrero J."/>
            <person name="Hoffmann S."/>
            <person name="Megens H.J."/>
            <person name="Jiang A."/>
            <person name="de Jong P."/>
            <person name="Kaiser P."/>
            <person name="Kim H."/>
            <person name="Kim K.W."/>
            <person name="Kim S."/>
            <person name="Langenberger D."/>
            <person name="Lee M.K."/>
            <person name="Lee T."/>
            <person name="Mane S."/>
            <person name="Marcais G."/>
            <person name="Marz M."/>
            <person name="McElroy A.P."/>
            <person name="Modise T."/>
            <person name="Nefedov M."/>
            <person name="Notredame C."/>
            <person name="Paton I.R."/>
            <person name="Payne W.S."/>
            <person name="Pertea G."/>
            <person name="Prickett D."/>
            <person name="Puiu D."/>
            <person name="Qioa D."/>
            <person name="Raineri E."/>
            <person name="Ruffier M."/>
            <person name="Salzberg S.L."/>
            <person name="Schatz M.C."/>
            <person name="Scheuring C."/>
            <person name="Schmidt C.J."/>
            <person name="Schroeder S."/>
            <person name="Searle S.M."/>
            <person name="Smith E.J."/>
            <person name="Smith J."/>
            <person name="Sonstegard T.S."/>
            <person name="Stadler P.F."/>
            <person name="Tafer H."/>
            <person name="Tu Z.J."/>
            <person name="Van Tassell C.P."/>
            <person name="Vilella A.J."/>
            <person name="Williams K.P."/>
            <person name="Yorke J.A."/>
            <person name="Zhang L."/>
            <person name="Zhang H.B."/>
            <person name="Zhang X."/>
            <person name="Zhang Y."/>
            <person name="Reed K.M."/>
        </authorList>
    </citation>
    <scope>NUCLEOTIDE SEQUENCE [LARGE SCALE GENOMIC DNA]</scope>
</reference>
<dbReference type="SUPFAM" id="SSF50965">
    <property type="entry name" value="Galactose oxidase, central domain"/>
    <property type="match status" value="1"/>
</dbReference>
<evidence type="ECO:0000313" key="4">
    <source>
        <dbReference type="Ensembl" id="ENSMGAP00000027138.1"/>
    </source>
</evidence>
<evidence type="ECO:0000256" key="3">
    <source>
        <dbReference type="SAM" id="MobiDB-lite"/>
    </source>
</evidence>
<dbReference type="SMART" id="SM00612">
    <property type="entry name" value="Kelch"/>
    <property type="match status" value="3"/>
</dbReference>
<dbReference type="InParanoid" id="A0A803Y5U1"/>
<sequence>MFSGQCCRIALLLNPFFFAYRGRGSCGCRIPPMERSWLPKADAGSSVLCPRAARAEAGPCSLSCRAGAGLPQICSQLRSRHEEETGRASGCTVKGERCMTPSHRAAFSLHQSRASVPNPAPTTRTGFITVGPAQCTGKGSTWLMGGSCLTPFHELNHSHTHVPFNTCRALPSSHFLISRRRGGALIYFSMFCPALNSRGLAAAFLGPGAMHTLGISADPQAAPLKAAPFICLCSSKSCHGGTFTKIHHLRAGFPSVLGYGRSIQCKRPEGTEIAPQIPQVCFPILIPWFLTPWPCPDYRVYAAGGMGADLRPHNYLQHYDMLKDIWVSLAAMPTARYAATSFLRGTKIYVLGGRQSKYAINAFEVFDTETRSWTKFPNIPNKRAFSSFVPTEDKLFSLGGLRQGRLYRQPKFMRTVDVFDFEQGGWMKMERSFYLKKRRADFVAGYLKGRVVVAGGLGNQPTVLESAEAFHPEKNKWESLPPMPTPRCACSSIVLRGCLMLAVGGMHMASFLWVMLVIPPPAQMDSSVAGGTEQNPSMEPCDPTRGFGL</sequence>
<feature type="region of interest" description="Disordered" evidence="3">
    <location>
        <begin position="526"/>
        <end position="549"/>
    </location>
</feature>
<dbReference type="Ensembl" id="ENSMGAT00000022169.1">
    <property type="protein sequence ID" value="ENSMGAP00000027138.1"/>
    <property type="gene ID" value="ENSMGAG00000002954.2"/>
</dbReference>
<dbReference type="Proteomes" id="UP000001645">
    <property type="component" value="Chromosome 28"/>
</dbReference>
<dbReference type="Gene3D" id="2.120.10.80">
    <property type="entry name" value="Kelch-type beta propeller"/>
    <property type="match status" value="2"/>
</dbReference>
<keyword evidence="5" id="KW-1185">Reference proteome</keyword>
<reference evidence="4" key="3">
    <citation type="submission" date="2025-09" db="UniProtKB">
        <authorList>
            <consortium name="Ensembl"/>
        </authorList>
    </citation>
    <scope>IDENTIFICATION</scope>
</reference>
<dbReference type="GeneTree" id="ENSGT00940000160742"/>
<dbReference type="InterPro" id="IPR015915">
    <property type="entry name" value="Kelch-typ_b-propeller"/>
</dbReference>
<dbReference type="PANTHER" id="PTHR46260">
    <property type="entry name" value="RING-TYPE DOMAIN-CONTAINING PROTEIN"/>
    <property type="match status" value="1"/>
</dbReference>
<protein>
    <submittedName>
        <fullName evidence="4">Kelch domain containing 8A</fullName>
    </submittedName>
</protein>
<dbReference type="InterPro" id="IPR006652">
    <property type="entry name" value="Kelch_1"/>
</dbReference>
<dbReference type="InterPro" id="IPR051746">
    <property type="entry name" value="Kelch_domain_containing_8"/>
</dbReference>
<keyword evidence="2" id="KW-0677">Repeat</keyword>
<dbReference type="Pfam" id="PF24681">
    <property type="entry name" value="Kelch_KLHDC2_KLHL20_DRC7"/>
    <property type="match status" value="1"/>
</dbReference>
<dbReference type="PANTHER" id="PTHR46260:SF1">
    <property type="entry name" value="KELCH DOMAIN-CONTAINING PROTEIN 8A"/>
    <property type="match status" value="1"/>
</dbReference>
<name>A0A803Y5U1_MELGA</name>
<organism evidence="4 5">
    <name type="scientific">Meleagris gallopavo</name>
    <name type="common">Wild turkey</name>
    <dbReference type="NCBI Taxonomy" id="9103"/>
    <lineage>
        <taxon>Eukaryota</taxon>
        <taxon>Metazoa</taxon>
        <taxon>Chordata</taxon>
        <taxon>Craniata</taxon>
        <taxon>Vertebrata</taxon>
        <taxon>Euteleostomi</taxon>
        <taxon>Archelosauria</taxon>
        <taxon>Archosauria</taxon>
        <taxon>Dinosauria</taxon>
        <taxon>Saurischia</taxon>
        <taxon>Theropoda</taxon>
        <taxon>Coelurosauria</taxon>
        <taxon>Aves</taxon>
        <taxon>Neognathae</taxon>
        <taxon>Galloanserae</taxon>
        <taxon>Galliformes</taxon>
        <taxon>Phasianidae</taxon>
        <taxon>Meleagridinae</taxon>
        <taxon>Meleagris</taxon>
    </lineage>
</organism>